<dbReference type="Pfam" id="PF13208">
    <property type="entry name" value="TerB_N"/>
    <property type="match status" value="1"/>
</dbReference>
<dbReference type="Pfam" id="PF05099">
    <property type="entry name" value="TerB"/>
    <property type="match status" value="1"/>
</dbReference>
<dbReference type="Gene3D" id="1.10.3680.10">
    <property type="entry name" value="TerB-like"/>
    <property type="match status" value="1"/>
</dbReference>
<protein>
    <recommendedName>
        <fullName evidence="9">Peptidoglycan binding-like domain-containing protein</fullName>
    </recommendedName>
</protein>
<feature type="domain" description="Co-chaperone DjlA N-terminal" evidence="4">
    <location>
        <begin position="915"/>
        <end position="1020"/>
    </location>
</feature>
<sequence>MRLPFHWTVAVALATVLSVAGTATAQESRYSARQVQQALADHGYDLGTADGIWGRRSIGALKAFQKASNLPQTGTLDEATSAVLFPQPKVTRAPLTPIATDARPSTLEQPGVPTKTTPETSKVEAGKAGGGLHQAPPLPTHTEGASVKSNRLALEPDKVGEGPAPTPRLVYLGLLGMAAALFILRRRGRKAAPDSVPATSESKRSEPDRSLNRSARTNRHHLHGPNDRMVPANVAAGRQHVEQKPVLPPDSAASLAVHNAAVHDFIRQRGAIRPSKSRANPSARQPAAPAKTGWQSIEATKVTPAAPTTEGSLASHNAQVAESIRQRSPVLIPPTAATDQTQPSGSESKGSQLDSGLDQSARSNRHLLVRNDPIVPANIAVRRQPVEQKQALPSDIATSVAAHNRAVHDFIRQRGAITPPKPVPNPSAAKAGWQSIEDTKVAPAAPTTEGSLASDNAQVSDLFRPRGPILVPNTARTDQPRWFDRLPAVRASPAPHQSAHWIPANTAAMVGSHDIPGGMIYVGEHLPRQGSSTDPENCLIDPRLTVGAHGDPLGQTMGYWPSYSSISPAARKSYLDWLAGSRSDPDAYIGYVFLYFYGLERRLMLEESPPDADGVIAEVGRLLQVYGGNGSFKRYAGELLSAYQLKSAQLPEKFDLEVEENSYEIPIMLKVALGMRVRSGDAIEPDLLLAYVLADPETRVRTPARRAQTLLRELFAEAVEKQYPNGVRVAPAGVRKLKVNYRACSGTFDLAIRPFGGDLPDITNRSEPIGGARRIFDDCTDRLDNYSRMLGRSEGLKPSLAAVAHLPLGLRVKNCETLAGSPLRRLQELASNDALISIQKLAELAGMDPDKIAARAKQKELSGILAALGYGHTADPSFSLKSAKPNEPAMVFALEREAEADLEPGDRYRPMQLSIMLGMVIAFADGLLHPLEERRLSGKIDEAPGLSRDERVRLKAELKVCAADASRVVDWTKRIGDVPEDRREDLADELVAIAAADGTLHTREVSQLEKLFRLMDLDQNSLYLRLQGSVAPQNRPRDGNDDLPLIIPAGIRPPGIPVSPASPRAPAPRVDISRLEAIRRETWTTSSVLADIFVDEAEPPIELQPATEEIETSKGDARFDGLERRYAWLLSQLIEQETWTASDFERLVRGADLMPGAAKQALNDWSLDRFDELILDGENPVIVNASLFSEATPQSPSLTVSVEGMSA</sequence>
<comment type="caution">
    <text evidence="7">The sequence shown here is derived from an EMBL/GenBank/DDBJ whole genome shotgun (WGS) entry which is preliminary data.</text>
</comment>
<organism evidence="7 8">
    <name type="scientific">Mesorhizobium japonicum</name>
    <dbReference type="NCBI Taxonomy" id="2066070"/>
    <lineage>
        <taxon>Bacteria</taxon>
        <taxon>Pseudomonadati</taxon>
        <taxon>Pseudomonadota</taxon>
        <taxon>Alphaproteobacteria</taxon>
        <taxon>Hyphomicrobiales</taxon>
        <taxon>Phyllobacteriaceae</taxon>
        <taxon>Mesorhizobium</taxon>
    </lineage>
</organism>
<feature type="domain" description="Peptidoglycan binding-like" evidence="3">
    <location>
        <begin position="33"/>
        <end position="84"/>
    </location>
</feature>
<dbReference type="InterPro" id="IPR002477">
    <property type="entry name" value="Peptidoglycan-bd-like"/>
</dbReference>
<dbReference type="InterPro" id="IPR028932">
    <property type="entry name" value="TerB-C"/>
</dbReference>
<feature type="region of interest" description="Disordered" evidence="1">
    <location>
        <begin position="190"/>
        <end position="230"/>
    </location>
</feature>
<name>A0A3M9X240_9HYPH</name>
<dbReference type="SUPFAM" id="SSF47090">
    <property type="entry name" value="PGBD-like"/>
    <property type="match status" value="1"/>
</dbReference>
<gene>
    <name evidence="7" type="ORF">DNR46_31700</name>
</gene>
<dbReference type="InterPro" id="IPR007791">
    <property type="entry name" value="DjlA_N"/>
</dbReference>
<accession>A0A3M9X240</accession>
<feature type="domain" description="TerB N-terminal" evidence="5">
    <location>
        <begin position="506"/>
        <end position="704"/>
    </location>
</feature>
<dbReference type="EMBL" id="QKOD01000015">
    <property type="protein sequence ID" value="RNJ41776.1"/>
    <property type="molecule type" value="Genomic_DNA"/>
</dbReference>
<dbReference type="InterPro" id="IPR029024">
    <property type="entry name" value="TerB-like"/>
</dbReference>
<evidence type="ECO:0000313" key="7">
    <source>
        <dbReference type="EMBL" id="RNJ41776.1"/>
    </source>
</evidence>
<dbReference type="AlphaFoldDB" id="A0A3M9X240"/>
<dbReference type="InterPro" id="IPR025266">
    <property type="entry name" value="TerB_N"/>
</dbReference>
<feature type="compositionally biased region" description="Basic and acidic residues" evidence="1">
    <location>
        <begin position="201"/>
        <end position="211"/>
    </location>
</feature>
<evidence type="ECO:0000256" key="1">
    <source>
        <dbReference type="SAM" id="MobiDB-lite"/>
    </source>
</evidence>
<keyword evidence="2" id="KW-0732">Signal</keyword>
<evidence type="ECO:0000256" key="2">
    <source>
        <dbReference type="SAM" id="SignalP"/>
    </source>
</evidence>
<evidence type="ECO:0000259" key="6">
    <source>
        <dbReference type="Pfam" id="PF15615"/>
    </source>
</evidence>
<dbReference type="Pfam" id="PF01471">
    <property type="entry name" value="PG_binding_1"/>
    <property type="match status" value="1"/>
</dbReference>
<evidence type="ECO:0000259" key="4">
    <source>
        <dbReference type="Pfam" id="PF05099"/>
    </source>
</evidence>
<dbReference type="Proteomes" id="UP000275436">
    <property type="component" value="Unassembled WGS sequence"/>
</dbReference>
<feature type="signal peptide" evidence="2">
    <location>
        <begin position="1"/>
        <end position="25"/>
    </location>
</feature>
<evidence type="ECO:0000259" key="5">
    <source>
        <dbReference type="Pfam" id="PF13208"/>
    </source>
</evidence>
<dbReference type="Gene3D" id="1.10.101.10">
    <property type="entry name" value="PGBD-like superfamily/PGBD"/>
    <property type="match status" value="1"/>
</dbReference>
<feature type="region of interest" description="Disordered" evidence="1">
    <location>
        <begin position="303"/>
        <end position="322"/>
    </location>
</feature>
<feature type="compositionally biased region" description="Polar residues" evidence="1">
    <location>
        <begin position="309"/>
        <end position="320"/>
    </location>
</feature>
<feature type="region of interest" description="Disordered" evidence="1">
    <location>
        <begin position="101"/>
        <end position="149"/>
    </location>
</feature>
<evidence type="ECO:0008006" key="9">
    <source>
        <dbReference type="Google" id="ProtNLM"/>
    </source>
</evidence>
<dbReference type="Pfam" id="PF15615">
    <property type="entry name" value="TerB_C"/>
    <property type="match status" value="1"/>
</dbReference>
<reference evidence="7 8" key="1">
    <citation type="journal article" date="2018" name="Mol. Plant Microbe Interact.">
        <title>Taxonomically Different Co-Microsymbionts of a Relict Legume, Oxytropis popoviana, Have Complementary Sets of Symbiotic Genes and Together Increase the Efficiency of Plant Nodulation.</title>
        <authorList>
            <person name="Safronova V."/>
            <person name="Belimov A."/>
            <person name="Sazanova A."/>
            <person name="Chirak E."/>
            <person name="Verkhozina A."/>
            <person name="Kuznetsova I."/>
            <person name="Andronov E."/>
            <person name="Puhalsky J."/>
            <person name="Tikhonovich I."/>
        </authorList>
    </citation>
    <scope>NUCLEOTIDE SEQUENCE [LARGE SCALE GENOMIC DNA]</scope>
    <source>
        <strain evidence="7 8">Opo-235</strain>
    </source>
</reference>
<dbReference type="InterPro" id="IPR036365">
    <property type="entry name" value="PGBD-like_sf"/>
</dbReference>
<feature type="region of interest" description="Disordered" evidence="1">
    <location>
        <begin position="334"/>
        <end position="359"/>
    </location>
</feature>
<feature type="region of interest" description="Disordered" evidence="1">
    <location>
        <begin position="271"/>
        <end position="297"/>
    </location>
</feature>
<evidence type="ECO:0000259" key="3">
    <source>
        <dbReference type="Pfam" id="PF01471"/>
    </source>
</evidence>
<dbReference type="CDD" id="cd07177">
    <property type="entry name" value="terB_like"/>
    <property type="match status" value="1"/>
</dbReference>
<feature type="compositionally biased region" description="Polar residues" evidence="1">
    <location>
        <begin position="337"/>
        <end position="359"/>
    </location>
</feature>
<dbReference type="SUPFAM" id="SSF158682">
    <property type="entry name" value="TerB-like"/>
    <property type="match status" value="1"/>
</dbReference>
<dbReference type="InterPro" id="IPR036366">
    <property type="entry name" value="PGBDSf"/>
</dbReference>
<feature type="domain" description="TerB-C" evidence="6">
    <location>
        <begin position="1070"/>
        <end position="1190"/>
    </location>
</feature>
<feature type="chain" id="PRO_5018148463" description="Peptidoglycan binding-like domain-containing protein" evidence="2">
    <location>
        <begin position="26"/>
        <end position="1207"/>
    </location>
</feature>
<evidence type="ECO:0000313" key="8">
    <source>
        <dbReference type="Proteomes" id="UP000275436"/>
    </source>
</evidence>
<proteinExistence type="predicted"/>